<feature type="transmembrane region" description="Helical" evidence="1">
    <location>
        <begin position="364"/>
        <end position="384"/>
    </location>
</feature>
<dbReference type="EMBL" id="BSDD01000003">
    <property type="protein sequence ID" value="GLH70379.1"/>
    <property type="molecule type" value="Genomic_DNA"/>
</dbReference>
<dbReference type="SUPFAM" id="SSF82714">
    <property type="entry name" value="Multidrug efflux transporter AcrB TolC docking domain, DN and DC subdomains"/>
    <property type="match status" value="2"/>
</dbReference>
<evidence type="ECO:0000256" key="1">
    <source>
        <dbReference type="SAM" id="Phobius"/>
    </source>
</evidence>
<dbReference type="InterPro" id="IPR001036">
    <property type="entry name" value="Acrflvin-R"/>
</dbReference>
<feature type="transmembrane region" description="Helical" evidence="1">
    <location>
        <begin position="902"/>
        <end position="922"/>
    </location>
</feature>
<dbReference type="PANTHER" id="PTHR32063">
    <property type="match status" value="1"/>
</dbReference>
<proteinExistence type="predicted"/>
<dbReference type="Gene3D" id="1.20.1640.10">
    <property type="entry name" value="Multidrug efflux transporter AcrB transmembrane domain"/>
    <property type="match status" value="2"/>
</dbReference>
<dbReference type="PANTHER" id="PTHR32063:SF0">
    <property type="entry name" value="SWARMING MOTILITY PROTEIN SWRC"/>
    <property type="match status" value="1"/>
</dbReference>
<feature type="transmembrane region" description="Helical" evidence="1">
    <location>
        <begin position="340"/>
        <end position="357"/>
    </location>
</feature>
<keyword evidence="1" id="KW-0812">Transmembrane</keyword>
<protein>
    <submittedName>
        <fullName evidence="2">Uncharacterized protein</fullName>
    </submittedName>
</protein>
<keyword evidence="3" id="KW-1185">Reference proteome</keyword>
<evidence type="ECO:0000313" key="3">
    <source>
        <dbReference type="Proteomes" id="UP001165089"/>
    </source>
</evidence>
<name>A0ABQ5Q7S9_9BACT</name>
<feature type="transmembrane region" description="Helical" evidence="1">
    <location>
        <begin position="976"/>
        <end position="999"/>
    </location>
</feature>
<feature type="transmembrane region" description="Helical" evidence="1">
    <location>
        <begin position="431"/>
        <end position="457"/>
    </location>
</feature>
<dbReference type="RefSeq" id="WP_285725065.1">
    <property type="nucleotide sequence ID" value="NZ_BSDD01000003.1"/>
</dbReference>
<feature type="transmembrane region" description="Helical" evidence="1">
    <location>
        <begin position="12"/>
        <end position="29"/>
    </location>
</feature>
<dbReference type="Gene3D" id="3.30.70.1320">
    <property type="entry name" value="Multidrug efflux transporter AcrB pore domain like"/>
    <property type="match status" value="1"/>
</dbReference>
<dbReference type="InterPro" id="IPR027463">
    <property type="entry name" value="AcrB_DN_DC_subdom"/>
</dbReference>
<dbReference type="SUPFAM" id="SSF82866">
    <property type="entry name" value="Multidrug efflux transporter AcrB transmembrane domain"/>
    <property type="match status" value="2"/>
</dbReference>
<dbReference type="Gene3D" id="3.30.70.1440">
    <property type="entry name" value="Multidrug efflux transporter AcrB pore domain"/>
    <property type="match status" value="1"/>
</dbReference>
<feature type="transmembrane region" description="Helical" evidence="1">
    <location>
        <begin position="463"/>
        <end position="485"/>
    </location>
</feature>
<keyword evidence="1" id="KW-0472">Membrane</keyword>
<dbReference type="Pfam" id="PF00873">
    <property type="entry name" value="ACR_tran"/>
    <property type="match status" value="1"/>
</dbReference>
<reference evidence="2 3" key="1">
    <citation type="journal article" date="2023" name="Antonie Van Leeuwenhoek">
        <title>Mesoterricola silvestris gen. nov., sp. nov., Mesoterricola sediminis sp. nov., Geothrix oryzae sp. nov., Geothrix edaphica sp. nov., Geothrix rubra sp. nov., and Geothrix limicola sp. nov., six novel members of Acidobacteriota isolated from soils.</title>
        <authorList>
            <person name="Itoh H."/>
            <person name="Sugisawa Y."/>
            <person name="Mise K."/>
            <person name="Xu Z."/>
            <person name="Kuniyasu M."/>
            <person name="Ushijima N."/>
            <person name="Kawano K."/>
            <person name="Kobayashi E."/>
            <person name="Shiratori Y."/>
            <person name="Masuda Y."/>
            <person name="Senoo K."/>
        </authorList>
    </citation>
    <scope>NUCLEOTIDE SEQUENCE [LARGE SCALE GENOMIC DNA]</scope>
    <source>
        <strain evidence="2 3">Red803</strain>
    </source>
</reference>
<sequence>MFLSDLSIRRPVLTVCIMLALVVLGLVSVKHLGIDQYPNTDIPTVTVSVVYPGASPEAVKQDVVKKIEEAVNPIEKIKEISSTSQEGLGTLVIQFQLGRNVDNALNDVRTRIGQIRRDLPDNIEEPVISKFDPAQLPVLSLVLVPDAKHQGMTPRELTRIAEDFLKRRIENVSGVGKVDVAGGSTREIEIQVDPQKLEAMGLSLTAVKSALANDTLAIPSGNLLQGDREVSVKVDAKAKAVADFQHVIVGNKEGRPIELQEVATVVDGIKEQRSLARLNGKDVVALEIQRQTGGNTVAMVEAVRAALEELKPELAQQGVAVVTAKDNARFITQNVEDVNLSIYLGGALTVLIVFFFLKSWRSTLITSLTLPVSVISTFIIMRALDFTLNVMTLMGLSLAIGILIDDAIVVRENITRHAEMGKDHVTAAREGTAEIGPAVIATTLSILAVFVPVAFMGGIVGKFFFPFGIVVAFAVAVSLFVSFTLDPMLSAVWPDPEHEKSADGHVHYQGRNPIMRAVEAFSRMLDRWEGLYQRTIEWALAHRKTVMIAGFGSFILAMGLSGLLGNNFMPDYDRGDLQVNFKTEPGSSLQTTREKAAELEKAIRAVPGVQLTYTTIGTGLNGTVESGGIYVKLADGRRPGQIAIRRQIREAFRSVPGVDAAVGPVNDWGVAYPIMVAVQGPDRDAVIQAVPLVKQALRSVPGAVDVTTSLDSGKPELRLVVDRKAASDLGVSPALVASMVRPLVDGEKVAKYEDEGGEQRDVRIRLSDQERRFAAQLANMTVQSTKDLGGGKHPLVRLNQVVRFEEGIAPAKLQRHDLMEEVEVDANFEGSTLGEVSAAAAAKVAALKAGGQLPEGVRVEFLGQTRDSKETAGFMGQALLLAVFFIYFVLASQFESFKIPVAIMASLPLSMVGMVLMLLVTGDSMSMMTSIGQILLMGLVTKNAILLVDHALHLQREEGIPRRQAIIRAGMVRLRPILMTSFAMVGGMLPLFLALGAGAEMRAPMARAVVGGIITSTLLTLIVVPVFFEIIEDMTLAKGWAWIRRRLGRPEETAIEAPVEEAPIA</sequence>
<comment type="caution">
    <text evidence="2">The sequence shown here is derived from an EMBL/GenBank/DDBJ whole genome shotgun (WGS) entry which is preliminary data.</text>
</comment>
<dbReference type="Proteomes" id="UP001165089">
    <property type="component" value="Unassembled WGS sequence"/>
</dbReference>
<gene>
    <name evidence="2" type="ORF">GETHPA_19120</name>
</gene>
<feature type="transmembrane region" description="Helical" evidence="1">
    <location>
        <begin position="546"/>
        <end position="564"/>
    </location>
</feature>
<keyword evidence="1" id="KW-1133">Transmembrane helix</keyword>
<feature type="transmembrane region" description="Helical" evidence="1">
    <location>
        <begin position="1005"/>
        <end position="1028"/>
    </location>
</feature>
<feature type="transmembrane region" description="Helical" evidence="1">
    <location>
        <begin position="872"/>
        <end position="890"/>
    </location>
</feature>
<dbReference type="SUPFAM" id="SSF82693">
    <property type="entry name" value="Multidrug efflux transporter AcrB pore domain, PN1, PN2, PC1 and PC2 subdomains"/>
    <property type="match status" value="3"/>
</dbReference>
<accession>A0ABQ5Q7S9</accession>
<dbReference type="PRINTS" id="PR00702">
    <property type="entry name" value="ACRIFLAVINRP"/>
</dbReference>
<evidence type="ECO:0000313" key="2">
    <source>
        <dbReference type="EMBL" id="GLH70379.1"/>
    </source>
</evidence>
<dbReference type="Gene3D" id="3.30.2090.10">
    <property type="entry name" value="Multidrug efflux transporter AcrB TolC docking domain, DN and DC subdomains"/>
    <property type="match status" value="2"/>
</dbReference>
<organism evidence="2 3">
    <name type="scientific">Geothrix rubra</name>
    <dbReference type="NCBI Taxonomy" id="2927977"/>
    <lineage>
        <taxon>Bacteria</taxon>
        <taxon>Pseudomonadati</taxon>
        <taxon>Acidobacteriota</taxon>
        <taxon>Holophagae</taxon>
        <taxon>Holophagales</taxon>
        <taxon>Holophagaceae</taxon>
        <taxon>Geothrix</taxon>
    </lineage>
</organism>
<dbReference type="Gene3D" id="3.30.70.1430">
    <property type="entry name" value="Multidrug efflux transporter AcrB pore domain"/>
    <property type="match status" value="2"/>
</dbReference>